<dbReference type="PANTHER" id="PTHR32243:SF18">
    <property type="entry name" value="INNER MEMBRANE ABC TRANSPORTER PERMEASE PROTEIN YCJP"/>
    <property type="match status" value="1"/>
</dbReference>
<feature type="transmembrane region" description="Helical" evidence="12">
    <location>
        <begin position="101"/>
        <end position="121"/>
    </location>
</feature>
<evidence type="ECO:0000256" key="4">
    <source>
        <dbReference type="ARBA" id="ARBA00022448"/>
    </source>
</evidence>
<dbReference type="InterPro" id="IPR000515">
    <property type="entry name" value="MetI-like"/>
</dbReference>
<feature type="transmembrane region" description="Helical" evidence="12">
    <location>
        <begin position="181"/>
        <end position="202"/>
    </location>
</feature>
<gene>
    <name evidence="14" type="ORF">GCM10010468_06950</name>
</gene>
<dbReference type="EMBL" id="BAAAUV010000002">
    <property type="protein sequence ID" value="GAA3196370.1"/>
    <property type="molecule type" value="Genomic_DNA"/>
</dbReference>
<dbReference type="Proteomes" id="UP001501237">
    <property type="component" value="Unassembled WGS sequence"/>
</dbReference>
<keyword evidence="9 12" id="KW-1133">Transmembrane helix</keyword>
<comment type="caution">
    <text evidence="14">The sequence shown here is derived from an EMBL/GenBank/DDBJ whole genome shotgun (WGS) entry which is preliminary data.</text>
</comment>
<feature type="transmembrane region" description="Helical" evidence="12">
    <location>
        <begin position="64"/>
        <end position="89"/>
    </location>
</feature>
<dbReference type="InterPro" id="IPR003368">
    <property type="entry name" value="POMP_repeat"/>
</dbReference>
<keyword evidence="11" id="KW-0998">Cell outer membrane</keyword>
<dbReference type="InterPro" id="IPR050901">
    <property type="entry name" value="BP-dep_ABC_trans_perm"/>
</dbReference>
<evidence type="ECO:0000259" key="13">
    <source>
        <dbReference type="PROSITE" id="PS50928"/>
    </source>
</evidence>
<evidence type="ECO:0000313" key="15">
    <source>
        <dbReference type="Proteomes" id="UP001501237"/>
    </source>
</evidence>
<dbReference type="PROSITE" id="PS50928">
    <property type="entry name" value="ABC_TM1"/>
    <property type="match status" value="1"/>
</dbReference>
<evidence type="ECO:0000256" key="11">
    <source>
        <dbReference type="ARBA" id="ARBA00023237"/>
    </source>
</evidence>
<accession>A0ABP6PYS7</accession>
<dbReference type="InterPro" id="IPR035906">
    <property type="entry name" value="MetI-like_sf"/>
</dbReference>
<dbReference type="PANTHER" id="PTHR32243">
    <property type="entry name" value="MALTOSE TRANSPORT SYSTEM PERMEASE-RELATED"/>
    <property type="match status" value="1"/>
</dbReference>
<keyword evidence="4 12" id="KW-0813">Transport</keyword>
<organism evidence="14 15">
    <name type="scientific">Actinocorallia longicatena</name>
    <dbReference type="NCBI Taxonomy" id="111803"/>
    <lineage>
        <taxon>Bacteria</taxon>
        <taxon>Bacillati</taxon>
        <taxon>Actinomycetota</taxon>
        <taxon>Actinomycetes</taxon>
        <taxon>Streptosporangiales</taxon>
        <taxon>Thermomonosporaceae</taxon>
        <taxon>Actinocorallia</taxon>
    </lineage>
</organism>
<comment type="subcellular location">
    <subcellularLocation>
        <location evidence="3 12">Cell membrane</location>
        <topology evidence="3 12">Multi-pass membrane protein</topology>
    </subcellularLocation>
    <subcellularLocation>
        <location evidence="1">Cell outer membrane</location>
    </subcellularLocation>
    <subcellularLocation>
        <location evidence="2">Secreted</location>
    </subcellularLocation>
</comment>
<evidence type="ECO:0000256" key="12">
    <source>
        <dbReference type="RuleBase" id="RU363032"/>
    </source>
</evidence>
<keyword evidence="10 12" id="KW-0472">Membrane</keyword>
<evidence type="ECO:0000256" key="3">
    <source>
        <dbReference type="ARBA" id="ARBA00004651"/>
    </source>
</evidence>
<feature type="transmembrane region" description="Helical" evidence="12">
    <location>
        <begin position="133"/>
        <end position="152"/>
    </location>
</feature>
<dbReference type="Gene3D" id="1.10.3720.10">
    <property type="entry name" value="MetI-like"/>
    <property type="match status" value="1"/>
</dbReference>
<dbReference type="CDD" id="cd06261">
    <property type="entry name" value="TM_PBP2"/>
    <property type="match status" value="1"/>
</dbReference>
<dbReference type="RefSeq" id="WP_344822009.1">
    <property type="nucleotide sequence ID" value="NZ_BAAAUV010000002.1"/>
</dbReference>
<keyword evidence="6" id="KW-0964">Secreted</keyword>
<keyword evidence="7 12" id="KW-0812">Transmembrane</keyword>
<evidence type="ECO:0000256" key="5">
    <source>
        <dbReference type="ARBA" id="ARBA00022475"/>
    </source>
</evidence>
<keyword evidence="5" id="KW-1003">Cell membrane</keyword>
<keyword evidence="15" id="KW-1185">Reference proteome</keyword>
<evidence type="ECO:0000256" key="10">
    <source>
        <dbReference type="ARBA" id="ARBA00023136"/>
    </source>
</evidence>
<protein>
    <submittedName>
        <fullName evidence="14">Carbohydrate ABC transporter permease</fullName>
    </submittedName>
</protein>
<reference evidence="15" key="1">
    <citation type="journal article" date="2019" name="Int. J. Syst. Evol. Microbiol.">
        <title>The Global Catalogue of Microorganisms (GCM) 10K type strain sequencing project: providing services to taxonomists for standard genome sequencing and annotation.</title>
        <authorList>
            <consortium name="The Broad Institute Genomics Platform"/>
            <consortium name="The Broad Institute Genome Sequencing Center for Infectious Disease"/>
            <person name="Wu L."/>
            <person name="Ma J."/>
        </authorList>
    </citation>
    <scope>NUCLEOTIDE SEQUENCE [LARGE SCALE GENOMIC DNA]</scope>
    <source>
        <strain evidence="15">JCM 9377</strain>
    </source>
</reference>
<name>A0ABP6PYS7_9ACTN</name>
<evidence type="ECO:0000313" key="14">
    <source>
        <dbReference type="EMBL" id="GAA3196370.1"/>
    </source>
</evidence>
<dbReference type="NCBIfam" id="TIGR01376">
    <property type="entry name" value="POMP_repeat"/>
    <property type="match status" value="1"/>
</dbReference>
<feature type="transmembrane region" description="Helical" evidence="12">
    <location>
        <begin position="235"/>
        <end position="256"/>
    </location>
</feature>
<feature type="domain" description="ABC transmembrane type-1" evidence="13">
    <location>
        <begin position="65"/>
        <end position="256"/>
    </location>
</feature>
<evidence type="ECO:0000256" key="8">
    <source>
        <dbReference type="ARBA" id="ARBA00022729"/>
    </source>
</evidence>
<evidence type="ECO:0000256" key="9">
    <source>
        <dbReference type="ARBA" id="ARBA00022989"/>
    </source>
</evidence>
<evidence type="ECO:0000256" key="7">
    <source>
        <dbReference type="ARBA" id="ARBA00022692"/>
    </source>
</evidence>
<comment type="similarity">
    <text evidence="12">Belongs to the binding-protein-dependent transport system permease family.</text>
</comment>
<dbReference type="Pfam" id="PF00528">
    <property type="entry name" value="BPD_transp_1"/>
    <property type="match status" value="1"/>
</dbReference>
<sequence length="271" mass="30005">MKRFLLNGTAVVFCVVWAFPVYWMVTTAFKPYGEILDTSPDFLPWPLSFGNFSSALNKPHFWDYLLNSLIVASSVVALSIVVAFLAATALTRFRFRGRRGFLLGVVFVQMIPQPALVIPLFLGMKNLDLLDNLAGLTLTYVAFVLPFTIWTLRGFMHGIPIELEEAAMVDGAGRATVIRRVLLPLVMPGLIATSVFAFITAWNDYIYAYVMMKDQANYTLPLWLVSFSSNTGTDYGGLIAGSTLFTLPVVIFFMVIQRRLVAGMTSGAVKG</sequence>
<evidence type="ECO:0000256" key="1">
    <source>
        <dbReference type="ARBA" id="ARBA00004442"/>
    </source>
</evidence>
<dbReference type="SUPFAM" id="SSF161098">
    <property type="entry name" value="MetI-like"/>
    <property type="match status" value="1"/>
</dbReference>
<keyword evidence="8" id="KW-0732">Signal</keyword>
<evidence type="ECO:0000256" key="2">
    <source>
        <dbReference type="ARBA" id="ARBA00004613"/>
    </source>
</evidence>
<proteinExistence type="inferred from homology"/>
<evidence type="ECO:0000256" key="6">
    <source>
        <dbReference type="ARBA" id="ARBA00022525"/>
    </source>
</evidence>